<dbReference type="EMBL" id="KY818916">
    <property type="protein sequence ID" value="ASW41094.1"/>
    <property type="molecule type" value="mRNA"/>
</dbReference>
<dbReference type="Pfam" id="PF06203">
    <property type="entry name" value="CCT"/>
    <property type="match status" value="1"/>
</dbReference>
<dbReference type="InterPro" id="IPR052453">
    <property type="entry name" value="CONSTANS-like_ZF"/>
</dbReference>
<feature type="compositionally biased region" description="Polar residues" evidence="4">
    <location>
        <begin position="19"/>
        <end position="52"/>
    </location>
</feature>
<dbReference type="PANTHER" id="PTHR31874:SF10">
    <property type="entry name" value="PROTEIN CHLOROPLAST IMPORT APPARATUS 2"/>
    <property type="match status" value="1"/>
</dbReference>
<keyword evidence="2 3" id="KW-0539">Nucleus</keyword>
<dbReference type="GO" id="GO:0006355">
    <property type="term" value="P:regulation of DNA-templated transcription"/>
    <property type="evidence" value="ECO:0007669"/>
    <property type="project" value="TreeGrafter"/>
</dbReference>
<evidence type="ECO:0000256" key="1">
    <source>
        <dbReference type="ARBA" id="ARBA00004123"/>
    </source>
</evidence>
<dbReference type="PANTHER" id="PTHR31874">
    <property type="entry name" value="CCT MOTIF FAMILY PROTEIN, EXPRESSED"/>
    <property type="match status" value="1"/>
</dbReference>
<protein>
    <submittedName>
        <fullName evidence="6">CONSTANS-LIKE 16</fullName>
    </submittedName>
</protein>
<dbReference type="PROSITE" id="PS51017">
    <property type="entry name" value="CCT"/>
    <property type="match status" value="1"/>
</dbReference>
<name>A0A248Y4Q8_GINBI</name>
<evidence type="ECO:0000313" key="6">
    <source>
        <dbReference type="EMBL" id="ASW41094.1"/>
    </source>
</evidence>
<feature type="region of interest" description="Disordered" evidence="4">
    <location>
        <begin position="135"/>
        <end position="166"/>
    </location>
</feature>
<evidence type="ECO:0000256" key="4">
    <source>
        <dbReference type="SAM" id="MobiDB-lite"/>
    </source>
</evidence>
<sequence>MMSCLGGSRSYTIPHISRPPTNLSQTSDAKSIVSSSPAVASDPKNNISSQSFLPRESLRKPRTRRGRPHDSYTKSIAAFYTFYPKIFSEQDEVCPLVKIEPRSPAEQTELLQELPALISRLRQVEHEVPILLSNLRHGDSDSNSASNSPSPPSQSKPMVDSAGLDDGSQEYVVPDECCDVESFLDSNNNLSDIDGGMKSILGDAGDSASEAHPLCVFGVYGNRDLYDGNGYRTYFSAIRALRRGNDGLGEGMVSSHMAPLGMRLADKMKAEREMNAMSFCSLDWLKRDESQHKLSLKLDYEEVINAWSGRGSLYIDEQSPQTVPDEDDDESASDAIASVDIGLVPNLSFWRFGDENVISNYTVEDMSSAVEDGMETKNGIREARVLRYKEKRQTRLFSKKIRYEVRKLNAERRPRMKGRFVKRPPDLSADPSSSYF</sequence>
<accession>A0A248Y4Q8</accession>
<organism evidence="6">
    <name type="scientific">Ginkgo biloba</name>
    <name type="common">Ginkgo</name>
    <name type="synonym">Maidenhair tree</name>
    <dbReference type="NCBI Taxonomy" id="3311"/>
    <lineage>
        <taxon>Eukaryota</taxon>
        <taxon>Viridiplantae</taxon>
        <taxon>Streptophyta</taxon>
        <taxon>Embryophyta</taxon>
        <taxon>Tracheophyta</taxon>
        <taxon>Spermatophyta</taxon>
        <taxon>Ginkgoidae</taxon>
        <taxon>Ginkgoales</taxon>
        <taxon>Ginkgoaceae</taxon>
        <taxon>Ginkgo</taxon>
    </lineage>
</organism>
<dbReference type="GO" id="GO:0005634">
    <property type="term" value="C:nucleus"/>
    <property type="evidence" value="ECO:0007669"/>
    <property type="project" value="UniProtKB-SubCell"/>
</dbReference>
<feature type="region of interest" description="Disordered" evidence="4">
    <location>
        <begin position="1"/>
        <end position="70"/>
    </location>
</feature>
<evidence type="ECO:0000256" key="3">
    <source>
        <dbReference type="PROSITE-ProRule" id="PRU00357"/>
    </source>
</evidence>
<dbReference type="AlphaFoldDB" id="A0A248Y4Q8"/>
<evidence type="ECO:0000256" key="2">
    <source>
        <dbReference type="ARBA" id="ARBA00023242"/>
    </source>
</evidence>
<feature type="region of interest" description="Disordered" evidence="4">
    <location>
        <begin position="417"/>
        <end position="436"/>
    </location>
</feature>
<reference evidence="6" key="1">
    <citation type="submission" date="2017-03" db="EMBL/GenBank/DDBJ databases">
        <authorList>
            <person name="Afonso C.L."/>
            <person name="Miller P.J."/>
            <person name="Scott M.A."/>
            <person name="Spackman E."/>
            <person name="Goraichik I."/>
            <person name="Dimitrov K.M."/>
            <person name="Suarez D.L."/>
            <person name="Swayne D.E."/>
        </authorList>
    </citation>
    <scope>NUCLEOTIDE SEQUENCE</scope>
</reference>
<feature type="domain" description="CCT" evidence="5">
    <location>
        <begin position="381"/>
        <end position="423"/>
    </location>
</feature>
<proteinExistence type="evidence at transcript level"/>
<evidence type="ECO:0000259" key="5">
    <source>
        <dbReference type="PROSITE" id="PS51017"/>
    </source>
</evidence>
<dbReference type="InterPro" id="IPR010402">
    <property type="entry name" value="CCT_domain"/>
</dbReference>
<comment type="subcellular location">
    <subcellularLocation>
        <location evidence="1 3">Nucleus</location>
    </subcellularLocation>
</comment>